<sequence length="77" mass="8888">MFRVWHAGLLHKLSNYLLPNSFLKLTCSYLYRRTFQVRCGNILSSRKTIFCGVPEGSVLGPKYFNDMPVPSYSNILK</sequence>
<name>A0A087T329_STEMI</name>
<dbReference type="EMBL" id="KK113172">
    <property type="protein sequence ID" value="KFM59518.1"/>
    <property type="molecule type" value="Genomic_DNA"/>
</dbReference>
<protein>
    <submittedName>
        <fullName evidence="1">Putative RNA-directed DNA polymerase from transposon X-element</fullName>
    </submittedName>
</protein>
<feature type="non-terminal residue" evidence="1">
    <location>
        <position position="77"/>
    </location>
</feature>
<proteinExistence type="predicted"/>
<evidence type="ECO:0000313" key="1">
    <source>
        <dbReference type="EMBL" id="KFM59518.1"/>
    </source>
</evidence>
<dbReference type="AlphaFoldDB" id="A0A087T329"/>
<keyword evidence="1" id="KW-0808">Transferase</keyword>
<accession>A0A087T329</accession>
<keyword evidence="1" id="KW-0695">RNA-directed DNA polymerase</keyword>
<evidence type="ECO:0000313" key="2">
    <source>
        <dbReference type="Proteomes" id="UP000054359"/>
    </source>
</evidence>
<dbReference type="GO" id="GO:0003964">
    <property type="term" value="F:RNA-directed DNA polymerase activity"/>
    <property type="evidence" value="ECO:0007669"/>
    <property type="project" value="UniProtKB-KW"/>
</dbReference>
<keyword evidence="2" id="KW-1185">Reference proteome</keyword>
<dbReference type="OrthoDB" id="6628643at2759"/>
<organism evidence="1 2">
    <name type="scientific">Stegodyphus mimosarum</name>
    <name type="common">African social velvet spider</name>
    <dbReference type="NCBI Taxonomy" id="407821"/>
    <lineage>
        <taxon>Eukaryota</taxon>
        <taxon>Metazoa</taxon>
        <taxon>Ecdysozoa</taxon>
        <taxon>Arthropoda</taxon>
        <taxon>Chelicerata</taxon>
        <taxon>Arachnida</taxon>
        <taxon>Araneae</taxon>
        <taxon>Araneomorphae</taxon>
        <taxon>Entelegynae</taxon>
        <taxon>Eresoidea</taxon>
        <taxon>Eresidae</taxon>
        <taxon>Stegodyphus</taxon>
    </lineage>
</organism>
<reference evidence="1 2" key="1">
    <citation type="submission" date="2013-11" db="EMBL/GenBank/DDBJ databases">
        <title>Genome sequencing of Stegodyphus mimosarum.</title>
        <authorList>
            <person name="Bechsgaard J."/>
        </authorList>
    </citation>
    <scope>NUCLEOTIDE SEQUENCE [LARGE SCALE GENOMIC DNA]</scope>
</reference>
<gene>
    <name evidence="1" type="ORF">X975_18769</name>
</gene>
<keyword evidence="1" id="KW-0548">Nucleotidyltransferase</keyword>
<dbReference type="Proteomes" id="UP000054359">
    <property type="component" value="Unassembled WGS sequence"/>
</dbReference>